<reference evidence="2" key="1">
    <citation type="journal article" date="2014" name="Biotechnol. Biofuels">
        <title>Comparison of single-molecule sequencing and hybrid approaches for finishing the genome of Clostridium autoethanogenum and analysis of CRISPR systems in industrial relevant Clostridia.</title>
        <authorList>
            <person name="Brown S.D."/>
            <person name="Nagaraju S."/>
            <person name="Utturkar S."/>
            <person name="De Tissera S."/>
            <person name="Segovia S."/>
            <person name="Mitchell W."/>
            <person name="Land M.L."/>
            <person name="Dassanayake A."/>
            <person name="Kopke M."/>
        </authorList>
    </citation>
    <scope>NUCLEOTIDE SEQUENCE [LARGE SCALE GENOMIC DNA]</scope>
    <source>
        <strain evidence="2">DSM 10061</strain>
    </source>
</reference>
<sequence length="65" mass="7598">MCRTIGIPRSLVYYKRKIIQIIDKYRLVSDYTIKVENLVNREFDNRSDLEIVVSDLTYVNAAGKS</sequence>
<evidence type="ECO:0000313" key="2">
    <source>
        <dbReference type="Proteomes" id="UP000017590"/>
    </source>
</evidence>
<keyword evidence="2" id="KW-1185">Reference proteome</keyword>
<proteinExistence type="predicted"/>
<dbReference type="RefSeq" id="WP_147453345.1">
    <property type="nucleotide sequence ID" value="NC_022592.1"/>
</dbReference>
<dbReference type="Proteomes" id="UP000017590">
    <property type="component" value="Chromosome"/>
</dbReference>
<accession>A0ABY4TPK5</accession>
<dbReference type="EMBL" id="CP006763">
    <property type="protein sequence ID" value="URS74480.1"/>
    <property type="molecule type" value="Genomic_DNA"/>
</dbReference>
<organism evidence="1 2">
    <name type="scientific">Clostridium autoethanogenum DSM 10061</name>
    <dbReference type="NCBI Taxonomy" id="1341692"/>
    <lineage>
        <taxon>Bacteria</taxon>
        <taxon>Bacillati</taxon>
        <taxon>Bacillota</taxon>
        <taxon>Clostridia</taxon>
        <taxon>Eubacteriales</taxon>
        <taxon>Clostridiaceae</taxon>
        <taxon>Clostridium</taxon>
    </lineage>
</organism>
<evidence type="ECO:0008006" key="3">
    <source>
        <dbReference type="Google" id="ProtNLM"/>
    </source>
</evidence>
<protein>
    <recommendedName>
        <fullName evidence="3">Transposase</fullName>
    </recommendedName>
</protein>
<name>A0ABY4TPK5_9CLOT</name>
<evidence type="ECO:0000313" key="1">
    <source>
        <dbReference type="EMBL" id="URS74480.1"/>
    </source>
</evidence>
<gene>
    <name evidence="1" type="ORF">CAETHG_04345</name>
</gene>